<organism evidence="1">
    <name type="scientific">Anguilla anguilla</name>
    <name type="common">European freshwater eel</name>
    <name type="synonym">Muraena anguilla</name>
    <dbReference type="NCBI Taxonomy" id="7936"/>
    <lineage>
        <taxon>Eukaryota</taxon>
        <taxon>Metazoa</taxon>
        <taxon>Chordata</taxon>
        <taxon>Craniata</taxon>
        <taxon>Vertebrata</taxon>
        <taxon>Euteleostomi</taxon>
        <taxon>Actinopterygii</taxon>
        <taxon>Neopterygii</taxon>
        <taxon>Teleostei</taxon>
        <taxon>Anguilliformes</taxon>
        <taxon>Anguillidae</taxon>
        <taxon>Anguilla</taxon>
    </lineage>
</organism>
<name>A0A0E9SV80_ANGAN</name>
<reference evidence="1" key="1">
    <citation type="submission" date="2014-11" db="EMBL/GenBank/DDBJ databases">
        <authorList>
            <person name="Amaro Gonzalez C."/>
        </authorList>
    </citation>
    <scope>NUCLEOTIDE SEQUENCE</scope>
</reference>
<proteinExistence type="predicted"/>
<evidence type="ECO:0000313" key="1">
    <source>
        <dbReference type="EMBL" id="JAH44555.1"/>
    </source>
</evidence>
<reference evidence="1" key="2">
    <citation type="journal article" date="2015" name="Fish Shellfish Immunol.">
        <title>Early steps in the European eel (Anguilla anguilla)-Vibrio vulnificus interaction in the gills: Role of the RtxA13 toxin.</title>
        <authorList>
            <person name="Callol A."/>
            <person name="Pajuelo D."/>
            <person name="Ebbesson L."/>
            <person name="Teles M."/>
            <person name="MacKenzie S."/>
            <person name="Amaro C."/>
        </authorList>
    </citation>
    <scope>NUCLEOTIDE SEQUENCE</scope>
</reference>
<accession>A0A0E9SV80</accession>
<protein>
    <submittedName>
        <fullName evidence="1">Uncharacterized protein</fullName>
    </submittedName>
</protein>
<dbReference type="AlphaFoldDB" id="A0A0E9SV80"/>
<dbReference type="EMBL" id="GBXM01064022">
    <property type="protein sequence ID" value="JAH44555.1"/>
    <property type="molecule type" value="Transcribed_RNA"/>
</dbReference>
<sequence>MALDRSVCPANWMRLQYFYCVRITDSCYYPKSLGLVQHPSMELESQVKVLMCEY</sequence>